<feature type="domain" description="General stress protein 17M-like" evidence="3">
    <location>
        <begin position="21"/>
        <end position="92"/>
    </location>
</feature>
<keyword evidence="2" id="KW-0812">Transmembrane</keyword>
<dbReference type="AlphaFoldDB" id="A0A2I1PDE2"/>
<evidence type="ECO:0000313" key="5">
    <source>
        <dbReference type="Proteomes" id="UP000234206"/>
    </source>
</evidence>
<feature type="transmembrane region" description="Helical" evidence="2">
    <location>
        <begin position="98"/>
        <end position="121"/>
    </location>
</feature>
<evidence type="ECO:0000313" key="4">
    <source>
        <dbReference type="EMBL" id="PKZ42620.1"/>
    </source>
</evidence>
<keyword evidence="2" id="KW-1133">Transmembrane helix</keyword>
<reference evidence="4 5" key="1">
    <citation type="submission" date="2017-12" db="EMBL/GenBank/DDBJ databases">
        <title>Phylogenetic diversity of female urinary microbiome.</title>
        <authorList>
            <person name="Thomas-White K."/>
            <person name="Wolfe A.J."/>
        </authorList>
    </citation>
    <scope>NUCLEOTIDE SEQUENCE [LARGE SCALE GENOMIC DNA]</scope>
    <source>
        <strain evidence="4 5">UMB1298</strain>
    </source>
</reference>
<protein>
    <recommendedName>
        <fullName evidence="3">General stress protein 17M-like domain-containing protein</fullName>
    </recommendedName>
</protein>
<gene>
    <name evidence="4" type="ORF">CYJ76_01765</name>
</gene>
<accession>A0A2I1PDE2</accession>
<feature type="region of interest" description="Disordered" evidence="1">
    <location>
        <begin position="180"/>
        <end position="205"/>
    </location>
</feature>
<keyword evidence="2" id="KW-0472">Membrane</keyword>
<dbReference type="Proteomes" id="UP000234206">
    <property type="component" value="Unassembled WGS sequence"/>
</dbReference>
<evidence type="ECO:0000256" key="2">
    <source>
        <dbReference type="SAM" id="Phobius"/>
    </source>
</evidence>
<evidence type="ECO:0000256" key="1">
    <source>
        <dbReference type="SAM" id="MobiDB-lite"/>
    </source>
</evidence>
<evidence type="ECO:0000259" key="3">
    <source>
        <dbReference type="Pfam" id="PF11181"/>
    </source>
</evidence>
<dbReference type="InterPro" id="IPR025889">
    <property type="entry name" value="GSP17M-like_dom"/>
</dbReference>
<dbReference type="EMBL" id="PKIZ01000002">
    <property type="protein sequence ID" value="PKZ42620.1"/>
    <property type="molecule type" value="Genomic_DNA"/>
</dbReference>
<sequence length="205" mass="21164">MRGPGALGAGRSLLELSDPRSVATYSDYAEAQGAVDHLSDEGFPVDQLAIVGSDLRQVERVTGRLTWGRVLAGGLLSGLWLGAFVGLVMSLFTDDPILAVMATTLGAGAVFGLVWAAIGYAMTQGRRDFTSVTAVVATSYEVLAEAPQVAAAREMLGLGAPAPVHTGPLRTYGEAVDAARAEQAGRARPDDGSHRTATGEQGPLA</sequence>
<feature type="compositionally biased region" description="Basic and acidic residues" evidence="1">
    <location>
        <begin position="180"/>
        <end position="194"/>
    </location>
</feature>
<proteinExistence type="predicted"/>
<name>A0A2I1PDE2_9MICO</name>
<organism evidence="4 5">
    <name type="scientific">Kytococcus schroeteri</name>
    <dbReference type="NCBI Taxonomy" id="138300"/>
    <lineage>
        <taxon>Bacteria</taxon>
        <taxon>Bacillati</taxon>
        <taxon>Actinomycetota</taxon>
        <taxon>Actinomycetes</taxon>
        <taxon>Micrococcales</taxon>
        <taxon>Kytococcaceae</taxon>
        <taxon>Kytococcus</taxon>
    </lineage>
</organism>
<keyword evidence="5" id="KW-1185">Reference proteome</keyword>
<feature type="transmembrane region" description="Helical" evidence="2">
    <location>
        <begin position="70"/>
        <end position="92"/>
    </location>
</feature>
<comment type="caution">
    <text evidence="4">The sequence shown here is derived from an EMBL/GenBank/DDBJ whole genome shotgun (WGS) entry which is preliminary data.</text>
</comment>
<dbReference type="OrthoDB" id="3381462at2"/>
<dbReference type="Pfam" id="PF11181">
    <property type="entry name" value="YflT"/>
    <property type="match status" value="1"/>
</dbReference>